<dbReference type="PANTHER" id="PTHR43736">
    <property type="entry name" value="ADP-RIBOSE PYROPHOSPHATASE"/>
    <property type="match status" value="1"/>
</dbReference>
<protein>
    <submittedName>
        <fullName evidence="5">NUDIX domain-containing protein</fullName>
    </submittedName>
</protein>
<dbReference type="InterPro" id="IPR020476">
    <property type="entry name" value="Nudix_hydrolase"/>
</dbReference>
<dbReference type="PROSITE" id="PS51462">
    <property type="entry name" value="NUDIX"/>
    <property type="match status" value="1"/>
</dbReference>
<gene>
    <name evidence="5" type="ORF">GCM10009854_04760</name>
</gene>
<dbReference type="PRINTS" id="PR00502">
    <property type="entry name" value="NUDIXFAMILY"/>
</dbReference>
<evidence type="ECO:0000256" key="2">
    <source>
        <dbReference type="ARBA" id="ARBA00022801"/>
    </source>
</evidence>
<organism evidence="5 6">
    <name type="scientific">Saccharopolyspora halophila</name>
    <dbReference type="NCBI Taxonomy" id="405551"/>
    <lineage>
        <taxon>Bacteria</taxon>
        <taxon>Bacillati</taxon>
        <taxon>Actinomycetota</taxon>
        <taxon>Actinomycetes</taxon>
        <taxon>Pseudonocardiales</taxon>
        <taxon>Pseudonocardiaceae</taxon>
        <taxon>Saccharopolyspora</taxon>
    </lineage>
</organism>
<dbReference type="InterPro" id="IPR000086">
    <property type="entry name" value="NUDIX_hydrolase_dom"/>
</dbReference>
<dbReference type="Gene3D" id="3.90.79.10">
    <property type="entry name" value="Nucleoside Triphosphate Pyrophosphohydrolase"/>
    <property type="match status" value="1"/>
</dbReference>
<keyword evidence="2 3" id="KW-0378">Hydrolase</keyword>
<dbReference type="EMBL" id="BAAARA010000001">
    <property type="protein sequence ID" value="GAA2332534.1"/>
    <property type="molecule type" value="Genomic_DNA"/>
</dbReference>
<evidence type="ECO:0000256" key="1">
    <source>
        <dbReference type="ARBA" id="ARBA00005582"/>
    </source>
</evidence>
<comment type="caution">
    <text evidence="5">The sequence shown here is derived from an EMBL/GenBank/DDBJ whole genome shotgun (WGS) entry which is preliminary data.</text>
</comment>
<keyword evidence="6" id="KW-1185">Reference proteome</keyword>
<evidence type="ECO:0000313" key="5">
    <source>
        <dbReference type="EMBL" id="GAA2332534.1"/>
    </source>
</evidence>
<evidence type="ECO:0000256" key="3">
    <source>
        <dbReference type="RuleBase" id="RU003476"/>
    </source>
</evidence>
<proteinExistence type="inferred from homology"/>
<name>A0ABN3FL79_9PSEU</name>
<dbReference type="SUPFAM" id="SSF55811">
    <property type="entry name" value="Nudix"/>
    <property type="match status" value="1"/>
</dbReference>
<dbReference type="Pfam" id="PF00293">
    <property type="entry name" value="NUDIX"/>
    <property type="match status" value="1"/>
</dbReference>
<feature type="domain" description="Nudix hydrolase" evidence="4">
    <location>
        <begin position="8"/>
        <end position="133"/>
    </location>
</feature>
<dbReference type="RefSeq" id="WP_344125951.1">
    <property type="nucleotide sequence ID" value="NZ_BAAARA010000001.1"/>
</dbReference>
<dbReference type="InterPro" id="IPR020084">
    <property type="entry name" value="NUDIX_hydrolase_CS"/>
</dbReference>
<accession>A0ABN3FL79</accession>
<dbReference type="InterPro" id="IPR015797">
    <property type="entry name" value="NUDIX_hydrolase-like_dom_sf"/>
</dbReference>
<evidence type="ECO:0000313" key="6">
    <source>
        <dbReference type="Proteomes" id="UP001501218"/>
    </source>
</evidence>
<dbReference type="Proteomes" id="UP001501218">
    <property type="component" value="Unassembled WGS sequence"/>
</dbReference>
<reference evidence="5 6" key="1">
    <citation type="journal article" date="2019" name="Int. J. Syst. Evol. Microbiol.">
        <title>The Global Catalogue of Microorganisms (GCM) 10K type strain sequencing project: providing services to taxonomists for standard genome sequencing and annotation.</title>
        <authorList>
            <consortium name="The Broad Institute Genomics Platform"/>
            <consortium name="The Broad Institute Genome Sequencing Center for Infectious Disease"/>
            <person name="Wu L."/>
            <person name="Ma J."/>
        </authorList>
    </citation>
    <scope>NUCLEOTIDE SEQUENCE [LARGE SCALE GENOMIC DNA]</scope>
    <source>
        <strain evidence="5 6">JCM 16221</strain>
    </source>
</reference>
<comment type="similarity">
    <text evidence="1 3">Belongs to the Nudix hydrolase family.</text>
</comment>
<dbReference type="PANTHER" id="PTHR43736:SF1">
    <property type="entry name" value="DIHYDRONEOPTERIN TRIPHOSPHATE DIPHOSPHATASE"/>
    <property type="match status" value="1"/>
</dbReference>
<sequence>MMIVSKNPVIRCTGALIFDPRGRLLLVKRANPPGKGRWSVPGGRVEDGENDHSAVRREVLEETGLQVTVGDLVGRVERPAPHGTYEILDYSCRATEWEISPGDDAADAMWADGATFTTLARNGALVEGLAEALTSWDCLPRNE</sequence>
<evidence type="ECO:0000259" key="4">
    <source>
        <dbReference type="PROSITE" id="PS51462"/>
    </source>
</evidence>
<dbReference type="PROSITE" id="PS00893">
    <property type="entry name" value="NUDIX_BOX"/>
    <property type="match status" value="1"/>
</dbReference>